<dbReference type="Proteomes" id="UP000608024">
    <property type="component" value="Unassembled WGS sequence"/>
</dbReference>
<dbReference type="Pfam" id="PF01844">
    <property type="entry name" value="HNH"/>
    <property type="match status" value="1"/>
</dbReference>
<dbReference type="InterPro" id="IPR058813">
    <property type="entry name" value="DNA-SBD_ScoMcrA"/>
</dbReference>
<feature type="domain" description="HNH nuclease" evidence="1">
    <location>
        <begin position="232"/>
        <end position="293"/>
    </location>
</feature>
<dbReference type="InterPro" id="IPR003615">
    <property type="entry name" value="HNH_nuc"/>
</dbReference>
<reference evidence="2" key="2">
    <citation type="submission" date="2020-09" db="EMBL/GenBank/DDBJ databases">
        <authorList>
            <person name="Sun Q."/>
            <person name="Ohkuma M."/>
        </authorList>
    </citation>
    <scope>NUCLEOTIDE SEQUENCE</scope>
    <source>
        <strain evidence="2">JCM 4784</strain>
    </source>
</reference>
<dbReference type="EMBL" id="BNBT01000033">
    <property type="protein sequence ID" value="GHE56891.1"/>
    <property type="molecule type" value="Genomic_DNA"/>
</dbReference>
<organism evidence="2 3">
    <name type="scientific">Streptomyces longispororuber</name>
    <dbReference type="NCBI Taxonomy" id="68230"/>
    <lineage>
        <taxon>Bacteria</taxon>
        <taxon>Bacillati</taxon>
        <taxon>Actinomycetota</taxon>
        <taxon>Actinomycetes</taxon>
        <taxon>Kitasatosporales</taxon>
        <taxon>Streptomycetaceae</taxon>
        <taxon>Streptomyces</taxon>
    </lineage>
</organism>
<protein>
    <recommendedName>
        <fullName evidence="1">HNH nuclease domain-containing protein</fullName>
    </recommendedName>
</protein>
<dbReference type="SMART" id="SM00507">
    <property type="entry name" value="HNHc"/>
    <property type="match status" value="1"/>
</dbReference>
<dbReference type="Gene3D" id="1.10.30.50">
    <property type="match status" value="1"/>
</dbReference>
<sequence>MGTVASSALTPVTTDGLVDRVGTLRVAHAPTGPRLYQPITLLWAVGRAFRGEPRTLPWEETRAALGRLLTRHGLRGERARPDYPVLALHNAGLWTLHGSGGAAPPAHGDAELRRWCAAHRPVSGLAEPVHALLRTSGEARVAVIQALVGRFYDGLDETPLLEDLGLYDAAVADDGNRVESRPRARPATPPGTGALVTAAQYERWCALAERREESARGRRRAHLSEDPIRSAAARRAVLIRSGGRCESPGCAGQPDDVTDRGDPILEVDHVLELTRGGRDHPGQMIALCPNCHAVKTRGSTREELRAVFRTVARERHLAHLRRR</sequence>
<reference evidence="2" key="1">
    <citation type="journal article" date="2014" name="Int. J. Syst. Evol. Microbiol.">
        <title>Complete genome sequence of Corynebacterium casei LMG S-19264T (=DSM 44701T), isolated from a smear-ripened cheese.</title>
        <authorList>
            <consortium name="US DOE Joint Genome Institute (JGI-PGF)"/>
            <person name="Walter F."/>
            <person name="Albersmeier A."/>
            <person name="Kalinowski J."/>
            <person name="Ruckert C."/>
        </authorList>
    </citation>
    <scope>NUCLEOTIDE SEQUENCE</scope>
    <source>
        <strain evidence="2">JCM 4784</strain>
    </source>
</reference>
<comment type="caution">
    <text evidence="2">The sequence shown here is derived from an EMBL/GenBank/DDBJ whole genome shotgun (WGS) entry which is preliminary data.</text>
</comment>
<accession>A0A918ZKZ4</accession>
<dbReference type="InterPro" id="IPR002711">
    <property type="entry name" value="HNH"/>
</dbReference>
<keyword evidence="3" id="KW-1185">Reference proteome</keyword>
<dbReference type="GO" id="GO:0004519">
    <property type="term" value="F:endonuclease activity"/>
    <property type="evidence" value="ECO:0007669"/>
    <property type="project" value="InterPro"/>
</dbReference>
<evidence type="ECO:0000259" key="1">
    <source>
        <dbReference type="SMART" id="SM00507"/>
    </source>
</evidence>
<dbReference type="CDD" id="cd00085">
    <property type="entry name" value="HNHc"/>
    <property type="match status" value="1"/>
</dbReference>
<dbReference type="GO" id="GO:0003676">
    <property type="term" value="F:nucleic acid binding"/>
    <property type="evidence" value="ECO:0007669"/>
    <property type="project" value="InterPro"/>
</dbReference>
<name>A0A918ZKZ4_9ACTN</name>
<evidence type="ECO:0000313" key="3">
    <source>
        <dbReference type="Proteomes" id="UP000608024"/>
    </source>
</evidence>
<evidence type="ECO:0000313" key="2">
    <source>
        <dbReference type="EMBL" id="GHE56891.1"/>
    </source>
</evidence>
<dbReference type="GO" id="GO:0008270">
    <property type="term" value="F:zinc ion binding"/>
    <property type="evidence" value="ECO:0007669"/>
    <property type="project" value="InterPro"/>
</dbReference>
<gene>
    <name evidence="2" type="ORF">GCM10018785_27660</name>
</gene>
<dbReference type="AlphaFoldDB" id="A0A918ZKZ4"/>
<dbReference type="Pfam" id="PF26340">
    <property type="entry name" value="DNA-SBD_ScoMcrA"/>
    <property type="match status" value="1"/>
</dbReference>
<proteinExistence type="predicted"/>